<name>A0A850DZM4_9MICO</name>
<evidence type="ECO:0000313" key="3">
    <source>
        <dbReference type="Proteomes" id="UP000539146"/>
    </source>
</evidence>
<organism evidence="2 3">
    <name type="scientific">Curtobacterium citreum</name>
    <dbReference type="NCBI Taxonomy" id="2036"/>
    <lineage>
        <taxon>Bacteria</taxon>
        <taxon>Bacillati</taxon>
        <taxon>Actinomycetota</taxon>
        <taxon>Actinomycetes</taxon>
        <taxon>Micrococcales</taxon>
        <taxon>Microbacteriaceae</taxon>
        <taxon>Curtobacterium</taxon>
    </lineage>
</organism>
<evidence type="ECO:0000313" key="2">
    <source>
        <dbReference type="EMBL" id="NUU29825.1"/>
    </source>
</evidence>
<dbReference type="EMBL" id="JABMCG010000126">
    <property type="protein sequence ID" value="NUU29825.1"/>
    <property type="molecule type" value="Genomic_DNA"/>
</dbReference>
<keyword evidence="1" id="KW-0812">Transmembrane</keyword>
<evidence type="ECO:0000256" key="1">
    <source>
        <dbReference type="SAM" id="Phobius"/>
    </source>
</evidence>
<feature type="transmembrane region" description="Helical" evidence="1">
    <location>
        <begin position="6"/>
        <end position="28"/>
    </location>
</feature>
<reference evidence="2 3" key="1">
    <citation type="submission" date="2020-05" db="EMBL/GenBank/DDBJ databases">
        <title>Genome Sequencing of Type Strains.</title>
        <authorList>
            <person name="Lemaire J.F."/>
            <person name="Inderbitzin P."/>
            <person name="Gregorio O.A."/>
            <person name="Collins S.B."/>
            <person name="Wespe N."/>
            <person name="Knight-Connoni V."/>
        </authorList>
    </citation>
    <scope>NUCLEOTIDE SEQUENCE [LARGE SCALE GENOMIC DNA]</scope>
    <source>
        <strain evidence="2 3">DSM 20512</strain>
    </source>
</reference>
<protein>
    <submittedName>
        <fullName evidence="2">Uncharacterized protein</fullName>
    </submittedName>
</protein>
<keyword evidence="1" id="KW-1133">Transmembrane helix</keyword>
<accession>A0A850DZM4</accession>
<keyword evidence="1" id="KW-0472">Membrane</keyword>
<sequence length="113" mass="11411">MRTWTAWDAVAVGGGIVAVPCTWLLGWALTRRALARGVHVVAHAVLAGALGALCIVVPNATWGPLWGPIPGFPAVVGVAASTAAAVAARRTGHPVDLEPAGHPDVSVRAAADQ</sequence>
<dbReference type="Proteomes" id="UP000539146">
    <property type="component" value="Unassembled WGS sequence"/>
</dbReference>
<dbReference type="RefSeq" id="WP_175326927.1">
    <property type="nucleotide sequence ID" value="NZ_BAAAWP010000001.1"/>
</dbReference>
<comment type="caution">
    <text evidence="2">The sequence shown here is derived from an EMBL/GenBank/DDBJ whole genome shotgun (WGS) entry which is preliminary data.</text>
</comment>
<feature type="transmembrane region" description="Helical" evidence="1">
    <location>
        <begin position="40"/>
        <end position="62"/>
    </location>
</feature>
<dbReference type="AlphaFoldDB" id="A0A850DZM4"/>
<feature type="transmembrane region" description="Helical" evidence="1">
    <location>
        <begin position="68"/>
        <end position="88"/>
    </location>
</feature>
<gene>
    <name evidence="2" type="ORF">HP467_17175</name>
</gene>
<proteinExistence type="predicted"/>